<dbReference type="EMBL" id="WOCE01000023">
    <property type="protein sequence ID" value="KAE9586786.1"/>
    <property type="molecule type" value="Genomic_DNA"/>
</dbReference>
<gene>
    <name evidence="1" type="ORF">Lalb_Chr23g0266881</name>
</gene>
<dbReference type="AlphaFoldDB" id="A0A6A4MTV9"/>
<sequence>MTSRMVQYIGAFDGFKVLDLVYEQDEEDWRVFSMYLLLSDATDGLSALVEKVGSESGFLEHKLDVEKVEVSEFRSPRFKISFGLETCNMLKDHSVMEI</sequence>
<keyword evidence="2" id="KW-1185">Reference proteome</keyword>
<accession>A0A6A4MTV9</accession>
<dbReference type="InterPro" id="IPR042185">
    <property type="entry name" value="Serpin_sf_2"/>
</dbReference>
<dbReference type="SUPFAM" id="SSF56574">
    <property type="entry name" value="Serpins"/>
    <property type="match status" value="1"/>
</dbReference>
<dbReference type="InterPro" id="IPR036186">
    <property type="entry name" value="Serpin_sf"/>
</dbReference>
<proteinExistence type="predicted"/>
<protein>
    <submittedName>
        <fullName evidence="1">Putative Serpin family protein</fullName>
    </submittedName>
</protein>
<dbReference type="Proteomes" id="UP000447434">
    <property type="component" value="Chromosome 23"/>
</dbReference>
<reference evidence="2" key="1">
    <citation type="journal article" date="2020" name="Nat. Commun.">
        <title>Genome sequence of the cluster root forming white lupin.</title>
        <authorList>
            <person name="Hufnagel B."/>
            <person name="Marques A."/>
            <person name="Soriano A."/>
            <person name="Marques L."/>
            <person name="Divol F."/>
            <person name="Doumas P."/>
            <person name="Sallet E."/>
            <person name="Mancinotti D."/>
            <person name="Carrere S."/>
            <person name="Marande W."/>
            <person name="Arribat S."/>
            <person name="Keller J."/>
            <person name="Huneau C."/>
            <person name="Blein T."/>
            <person name="Aime D."/>
            <person name="Laguerre M."/>
            <person name="Taylor J."/>
            <person name="Schubert V."/>
            <person name="Nelson M."/>
            <person name="Geu-Flores F."/>
            <person name="Crespi M."/>
            <person name="Gallardo-Guerrero K."/>
            <person name="Delaux P.-M."/>
            <person name="Salse J."/>
            <person name="Berges H."/>
            <person name="Guyot R."/>
            <person name="Gouzy J."/>
            <person name="Peret B."/>
        </authorList>
    </citation>
    <scope>NUCLEOTIDE SEQUENCE [LARGE SCALE GENOMIC DNA]</scope>
    <source>
        <strain evidence="2">cv. Amiga</strain>
    </source>
</reference>
<dbReference type="OrthoDB" id="1063785at2759"/>
<evidence type="ECO:0000313" key="2">
    <source>
        <dbReference type="Proteomes" id="UP000447434"/>
    </source>
</evidence>
<name>A0A6A4MTV9_LUPAL</name>
<comment type="caution">
    <text evidence="1">The sequence shown here is derived from an EMBL/GenBank/DDBJ whole genome shotgun (WGS) entry which is preliminary data.</text>
</comment>
<dbReference type="Gene3D" id="2.30.39.10">
    <property type="entry name" value="Alpha-1-antitrypsin, domain 1"/>
    <property type="match status" value="1"/>
</dbReference>
<evidence type="ECO:0000313" key="1">
    <source>
        <dbReference type="EMBL" id="KAE9586786.1"/>
    </source>
</evidence>
<organism evidence="1 2">
    <name type="scientific">Lupinus albus</name>
    <name type="common">White lupine</name>
    <name type="synonym">Lupinus termis</name>
    <dbReference type="NCBI Taxonomy" id="3870"/>
    <lineage>
        <taxon>Eukaryota</taxon>
        <taxon>Viridiplantae</taxon>
        <taxon>Streptophyta</taxon>
        <taxon>Embryophyta</taxon>
        <taxon>Tracheophyta</taxon>
        <taxon>Spermatophyta</taxon>
        <taxon>Magnoliopsida</taxon>
        <taxon>eudicotyledons</taxon>
        <taxon>Gunneridae</taxon>
        <taxon>Pentapetalae</taxon>
        <taxon>rosids</taxon>
        <taxon>fabids</taxon>
        <taxon>Fabales</taxon>
        <taxon>Fabaceae</taxon>
        <taxon>Papilionoideae</taxon>
        <taxon>50 kb inversion clade</taxon>
        <taxon>genistoids sensu lato</taxon>
        <taxon>core genistoids</taxon>
        <taxon>Genisteae</taxon>
        <taxon>Lupinus</taxon>
    </lineage>
</organism>